<dbReference type="InterPro" id="IPR029063">
    <property type="entry name" value="SAM-dependent_MTases_sf"/>
</dbReference>
<comment type="caution">
    <text evidence="2">The sequence shown here is derived from an EMBL/GenBank/DDBJ whole genome shotgun (WGS) entry which is preliminary data.</text>
</comment>
<dbReference type="PANTHER" id="PTHR43591">
    <property type="entry name" value="METHYLTRANSFERASE"/>
    <property type="match status" value="1"/>
</dbReference>
<dbReference type="SUPFAM" id="SSF53335">
    <property type="entry name" value="S-adenosyl-L-methionine-dependent methyltransferases"/>
    <property type="match status" value="1"/>
</dbReference>
<evidence type="ECO:0000259" key="1">
    <source>
        <dbReference type="Pfam" id="PF13649"/>
    </source>
</evidence>
<dbReference type="EMBL" id="BGKI01000012">
    <property type="protein sequence ID" value="GBH35105.1"/>
    <property type="molecule type" value="Genomic_DNA"/>
</dbReference>
<evidence type="ECO:0000313" key="3">
    <source>
        <dbReference type="Proteomes" id="UP000245829"/>
    </source>
</evidence>
<dbReference type="Gene3D" id="3.40.50.150">
    <property type="entry name" value="Vaccinia Virus protein VP39"/>
    <property type="match status" value="1"/>
</dbReference>
<dbReference type="InterPro" id="IPR041698">
    <property type="entry name" value="Methyltransf_25"/>
</dbReference>
<dbReference type="Pfam" id="PF13649">
    <property type="entry name" value="Methyltransf_25"/>
    <property type="match status" value="1"/>
</dbReference>
<accession>A0A2S2KUE8</accession>
<sequence>MNEFMSYNKEFWDKYADENEAKFNEEFAKYTRDLVTSLNCTSVLEIGCGTGIDLRLFPKSFQIHGVDLNDNALKMAKSKISFASFKKASITDLPFEDSSIDFVFTHQLLNYLDDDTLDKGIAEMYRVARKYIMNCEKFEETEKQIDENQKFRNVYKRWLNYNVRVVSNVDMHEDIEPDKSRFTLLRKL</sequence>
<keyword evidence="3" id="KW-1185">Reference proteome</keyword>
<reference evidence="2 3" key="1">
    <citation type="submission" date="2018-05" db="EMBL/GenBank/DDBJ databases">
        <title>genome sequencing of Nitrosopumilus sp. NM25.</title>
        <authorList>
            <person name="Mori K."/>
            <person name="Nakagawa T."/>
        </authorList>
    </citation>
    <scope>NUCLEOTIDE SEQUENCE [LARGE SCALE GENOMIC DNA]</scope>
    <source>
        <strain evidence="2 3">NM25</strain>
    </source>
</reference>
<name>A0A2S2KUE8_9ARCH</name>
<dbReference type="Proteomes" id="UP000245829">
    <property type="component" value="Unassembled WGS sequence"/>
</dbReference>
<evidence type="ECO:0000313" key="2">
    <source>
        <dbReference type="EMBL" id="GBH35105.1"/>
    </source>
</evidence>
<dbReference type="PANTHER" id="PTHR43591:SF110">
    <property type="entry name" value="RHODANESE DOMAIN-CONTAINING PROTEIN"/>
    <property type="match status" value="1"/>
</dbReference>
<protein>
    <recommendedName>
        <fullName evidence="1">Methyltransferase domain-containing protein</fullName>
    </recommendedName>
</protein>
<feature type="domain" description="Methyltransferase" evidence="1">
    <location>
        <begin position="43"/>
        <end position="129"/>
    </location>
</feature>
<gene>
    <name evidence="2" type="ORF">NZNM25_18960</name>
</gene>
<dbReference type="AlphaFoldDB" id="A0A2S2KUE8"/>
<organism evidence="2 3">
    <name type="scientific">Nitrosopumilus zosterae</name>
    <dbReference type="NCBI Taxonomy" id="718286"/>
    <lineage>
        <taxon>Archaea</taxon>
        <taxon>Nitrososphaerota</taxon>
        <taxon>Nitrososphaeria</taxon>
        <taxon>Nitrosopumilales</taxon>
        <taxon>Nitrosopumilaceae</taxon>
        <taxon>Nitrosopumilus</taxon>
    </lineage>
</organism>
<dbReference type="CDD" id="cd02440">
    <property type="entry name" value="AdoMet_MTases"/>
    <property type="match status" value="1"/>
</dbReference>
<proteinExistence type="predicted"/>